<dbReference type="OrthoDB" id="539213at2759"/>
<keyword evidence="2" id="KW-1185">Reference proteome</keyword>
<sequence length="189" mass="20967">MHSRHSNPASSDLSLEPAGTSSSLLFSPHFIVYSVSKWDGRLKVKGKSHISRQQASTVQSPQPVQQHNVPVPTSALVLITRNPFEEKGKLLRDAIEKLPAEHRQFVQNQLGSNSNIERDAARVPTLRGQNQTKRSNQWIANMRKIACQIMQFAPVFDVATNAQADVLSLPWAGIRSLLMVSSNAVQLRP</sequence>
<dbReference type="EMBL" id="MU006065">
    <property type="protein sequence ID" value="KAF2857122.1"/>
    <property type="molecule type" value="Genomic_DNA"/>
</dbReference>
<reference evidence="1" key="1">
    <citation type="journal article" date="2020" name="Stud. Mycol.">
        <title>101 Dothideomycetes genomes: a test case for predicting lifestyles and emergence of pathogens.</title>
        <authorList>
            <person name="Haridas S."/>
            <person name="Albert R."/>
            <person name="Binder M."/>
            <person name="Bloem J."/>
            <person name="Labutti K."/>
            <person name="Salamov A."/>
            <person name="Andreopoulos B."/>
            <person name="Baker S."/>
            <person name="Barry K."/>
            <person name="Bills G."/>
            <person name="Bluhm B."/>
            <person name="Cannon C."/>
            <person name="Castanera R."/>
            <person name="Culley D."/>
            <person name="Daum C."/>
            <person name="Ezra D."/>
            <person name="Gonzalez J."/>
            <person name="Henrissat B."/>
            <person name="Kuo A."/>
            <person name="Liang C."/>
            <person name="Lipzen A."/>
            <person name="Lutzoni F."/>
            <person name="Magnuson J."/>
            <person name="Mondo S."/>
            <person name="Nolan M."/>
            <person name="Ohm R."/>
            <person name="Pangilinan J."/>
            <person name="Park H.-J."/>
            <person name="Ramirez L."/>
            <person name="Alfaro M."/>
            <person name="Sun H."/>
            <person name="Tritt A."/>
            <person name="Yoshinaga Y."/>
            <person name="Zwiers L.-H."/>
            <person name="Turgeon B."/>
            <person name="Goodwin S."/>
            <person name="Spatafora J."/>
            <person name="Crous P."/>
            <person name="Grigoriev I."/>
        </authorList>
    </citation>
    <scope>NUCLEOTIDE SEQUENCE</scope>
    <source>
        <strain evidence="1">CBS 480.64</strain>
    </source>
</reference>
<evidence type="ECO:0000313" key="1">
    <source>
        <dbReference type="EMBL" id="KAF2857122.1"/>
    </source>
</evidence>
<gene>
    <name evidence="1" type="ORF">K470DRAFT_14890</name>
</gene>
<proteinExistence type="predicted"/>
<accession>A0A6A7BPJ8</accession>
<organism evidence="1 2">
    <name type="scientific">Piedraia hortae CBS 480.64</name>
    <dbReference type="NCBI Taxonomy" id="1314780"/>
    <lineage>
        <taxon>Eukaryota</taxon>
        <taxon>Fungi</taxon>
        <taxon>Dikarya</taxon>
        <taxon>Ascomycota</taxon>
        <taxon>Pezizomycotina</taxon>
        <taxon>Dothideomycetes</taxon>
        <taxon>Dothideomycetidae</taxon>
        <taxon>Capnodiales</taxon>
        <taxon>Piedraiaceae</taxon>
        <taxon>Piedraia</taxon>
    </lineage>
</organism>
<dbReference type="Proteomes" id="UP000799421">
    <property type="component" value="Unassembled WGS sequence"/>
</dbReference>
<protein>
    <submittedName>
        <fullName evidence="1">Uncharacterized protein</fullName>
    </submittedName>
</protein>
<name>A0A6A7BPJ8_9PEZI</name>
<dbReference type="AlphaFoldDB" id="A0A6A7BPJ8"/>
<evidence type="ECO:0000313" key="2">
    <source>
        <dbReference type="Proteomes" id="UP000799421"/>
    </source>
</evidence>